<proteinExistence type="inferred from homology"/>
<protein>
    <recommendedName>
        <fullName evidence="3 6">Photosystem I reaction center subunit II</fullName>
    </recommendedName>
</protein>
<evidence type="ECO:0000256" key="6">
    <source>
        <dbReference type="RuleBase" id="RU368104"/>
    </source>
</evidence>
<comment type="similarity">
    <text evidence="2 6">Belongs to the PsaD family.</text>
</comment>
<feature type="compositionally biased region" description="Polar residues" evidence="7">
    <location>
        <begin position="143"/>
        <end position="161"/>
    </location>
</feature>
<dbReference type="SUPFAM" id="SSF64234">
    <property type="entry name" value="Photosystem I subunit PsaD"/>
    <property type="match status" value="1"/>
</dbReference>
<comment type="caution">
    <text evidence="8">The sequence shown here is derived from an EMBL/GenBank/DDBJ whole genome shotgun (WGS) entry which is preliminary data.</text>
</comment>
<organism evidence="8 9">
    <name type="scientific">Gloeocapsopsis dulcis AAB1 = 1H9</name>
    <dbReference type="NCBI Taxonomy" id="1433147"/>
    <lineage>
        <taxon>Bacteria</taxon>
        <taxon>Bacillati</taxon>
        <taxon>Cyanobacteriota</taxon>
        <taxon>Cyanophyceae</taxon>
        <taxon>Oscillatoriophycideae</taxon>
        <taxon>Chroococcales</taxon>
        <taxon>Chroococcaceae</taxon>
        <taxon>Gloeocapsopsis</taxon>
        <taxon>Gloeocapsopsis dulcis</taxon>
    </lineage>
</organism>
<reference evidence="8 9" key="1">
    <citation type="journal article" date="2019" name="Front. Microbiol.">
        <title>Genomic Features for Desiccation Tolerance and Sugar Biosynthesis in the Extremophile Gloeocapsopsis sp. UTEX B3054.</title>
        <authorList>
            <person name="Urrejola C."/>
            <person name="Alcorta J."/>
            <person name="Salas L."/>
            <person name="Vasquez M."/>
            <person name="Polz M.F."/>
            <person name="Vicuna R."/>
            <person name="Diez B."/>
        </authorList>
    </citation>
    <scope>NUCLEOTIDE SEQUENCE [LARGE SCALE GENOMIC DNA]</scope>
    <source>
        <strain evidence="8 9">1H9</strain>
    </source>
</reference>
<keyword evidence="5 6" id="KW-0603">Photosystem I</keyword>
<comment type="subcellular location">
    <subcellularLocation>
        <location evidence="6">Cellular thylakoid membrane</location>
        <topology evidence="6">Peripheral membrane protein</topology>
        <orientation evidence="6">Cytoplasmic side</orientation>
    </subcellularLocation>
</comment>
<evidence type="ECO:0000256" key="1">
    <source>
        <dbReference type="ARBA" id="ARBA00002640"/>
    </source>
</evidence>
<evidence type="ECO:0000313" key="9">
    <source>
        <dbReference type="Proteomes" id="UP000441797"/>
    </source>
</evidence>
<comment type="function">
    <text evidence="1 6">PsaD can form complexes with ferredoxin and ferredoxin-oxidoreductase in photosystem I (PS I) reaction center.</text>
</comment>
<dbReference type="GO" id="GO:0015979">
    <property type="term" value="P:photosynthesis"/>
    <property type="evidence" value="ECO:0007669"/>
    <property type="project" value="UniProtKB-UniRule"/>
</dbReference>
<dbReference type="AlphaFoldDB" id="A0A6N8FXU1"/>
<gene>
    <name evidence="8" type="ORF">BWI75_10340</name>
</gene>
<evidence type="ECO:0000256" key="3">
    <source>
        <dbReference type="ARBA" id="ARBA00019814"/>
    </source>
</evidence>
<dbReference type="Proteomes" id="UP000441797">
    <property type="component" value="Unassembled WGS sequence"/>
</dbReference>
<dbReference type="InterPro" id="IPR003685">
    <property type="entry name" value="PsaD"/>
</dbReference>
<dbReference type="EMBL" id="NAPY01000013">
    <property type="protein sequence ID" value="MUL36736.1"/>
    <property type="molecule type" value="Genomic_DNA"/>
</dbReference>
<dbReference type="InterPro" id="IPR036579">
    <property type="entry name" value="PsaD_sf"/>
</dbReference>
<keyword evidence="9" id="KW-1185">Reference proteome</keyword>
<keyword evidence="4 6" id="KW-0602">Photosynthesis</keyword>
<feature type="region of interest" description="Disordered" evidence="7">
    <location>
        <begin position="119"/>
        <end position="168"/>
    </location>
</feature>
<evidence type="ECO:0000256" key="7">
    <source>
        <dbReference type="SAM" id="MobiDB-lite"/>
    </source>
</evidence>
<evidence type="ECO:0000256" key="4">
    <source>
        <dbReference type="ARBA" id="ARBA00022531"/>
    </source>
</evidence>
<keyword evidence="6" id="KW-0793">Thylakoid</keyword>
<dbReference type="Pfam" id="PF02531">
    <property type="entry name" value="PsaD"/>
    <property type="match status" value="1"/>
</dbReference>
<dbReference type="Gene3D" id="3.30.1470.10">
    <property type="entry name" value="Photosystem I PsaD, reaction center subunit II"/>
    <property type="match status" value="1"/>
</dbReference>
<sequence>MAEELSGQTPIFGGSTGGLLTKAYREEKYVITWTSPKQQVFEMPTGGSAIMQQGPNKLELARKEYCIALGGQQLRTKFRITDYKIYRVYPNGEVQYLHPSDGVFPEKVNEGRQKVNYVDRNLGRNPDPAKLKFSGMNTYDAPSPSSSEAGKGSQDTKSGSLPRQGIEM</sequence>
<dbReference type="GO" id="GO:0009538">
    <property type="term" value="C:photosystem I reaction center"/>
    <property type="evidence" value="ECO:0007669"/>
    <property type="project" value="UniProtKB-UniRule"/>
</dbReference>
<evidence type="ECO:0000313" key="8">
    <source>
        <dbReference type="EMBL" id="MUL36736.1"/>
    </source>
</evidence>
<dbReference type="OrthoDB" id="457155at2"/>
<evidence type="ECO:0000256" key="2">
    <source>
        <dbReference type="ARBA" id="ARBA00009926"/>
    </source>
</evidence>
<dbReference type="GO" id="GO:0031676">
    <property type="term" value="C:plasma membrane-derived thylakoid membrane"/>
    <property type="evidence" value="ECO:0007669"/>
    <property type="project" value="UniProtKB-SubCell"/>
</dbReference>
<dbReference type="PANTHER" id="PTHR31982">
    <property type="entry name" value="PHOTOSYSTEM I REACTION CENTER SUBUNIT II-1, CHLOROPLASTIC-RELATED"/>
    <property type="match status" value="1"/>
</dbReference>
<evidence type="ECO:0000256" key="5">
    <source>
        <dbReference type="ARBA" id="ARBA00022836"/>
    </source>
</evidence>
<accession>A0A6N8FXU1</accession>
<name>A0A6N8FXU1_9CHRO</name>
<dbReference type="PANTHER" id="PTHR31982:SF5">
    <property type="entry name" value="PHOTOSYSTEM I REACTION CENTER SUBUNIT II, CHLOROPLASTIC"/>
    <property type="match status" value="1"/>
</dbReference>